<evidence type="ECO:0000256" key="5">
    <source>
        <dbReference type="ARBA" id="ARBA00008310"/>
    </source>
</evidence>
<dbReference type="PANTHER" id="PTHR42923:SF3">
    <property type="entry name" value="PROTOPORPHYRINOGEN OXIDASE"/>
    <property type="match status" value="1"/>
</dbReference>
<dbReference type="InterPro" id="IPR050464">
    <property type="entry name" value="Zeta_carotene_desat/Oxidored"/>
</dbReference>
<comment type="similarity">
    <text evidence="5 12">Belongs to the protoporphyrinogen/coproporphyrinogen oxidase family. Coproporphyrinogen III oxidase subfamily.</text>
</comment>
<dbReference type="Gene3D" id="3.50.50.60">
    <property type="entry name" value="FAD/NAD(P)-binding domain"/>
    <property type="match status" value="1"/>
</dbReference>
<comment type="cofactor">
    <cofactor evidence="2 12">
        <name>FAD</name>
        <dbReference type="ChEBI" id="CHEBI:57692"/>
    </cofactor>
</comment>
<dbReference type="AlphaFoldDB" id="A0A7H0SLV7"/>
<dbReference type="NCBIfam" id="TIGR00562">
    <property type="entry name" value="proto_IX_ox"/>
    <property type="match status" value="1"/>
</dbReference>
<reference evidence="14 15" key="1">
    <citation type="submission" date="2019-12" db="EMBL/GenBank/DDBJ databases">
        <title>Corynebacterium sp. nov., isolated from feces of the Anser Albifrons in China.</title>
        <authorList>
            <person name="Liu Q."/>
        </authorList>
    </citation>
    <scope>NUCLEOTIDE SEQUENCE [LARGE SCALE GENOMIC DNA]</scope>
    <source>
        <strain evidence="14 15">4H37-19</strain>
    </source>
</reference>
<evidence type="ECO:0000256" key="12">
    <source>
        <dbReference type="RuleBase" id="RU364052"/>
    </source>
</evidence>
<dbReference type="InterPro" id="IPR002937">
    <property type="entry name" value="Amino_oxidase"/>
</dbReference>
<keyword evidence="12" id="KW-0963">Cytoplasm</keyword>
<evidence type="ECO:0000313" key="14">
    <source>
        <dbReference type="EMBL" id="QNQ89532.1"/>
    </source>
</evidence>
<dbReference type="NCBIfam" id="NF008841">
    <property type="entry name" value="PRK11883.1-1"/>
    <property type="match status" value="1"/>
</dbReference>
<keyword evidence="9 12" id="KW-0274">FAD</keyword>
<dbReference type="InterPro" id="IPR004572">
    <property type="entry name" value="Protoporphyrinogen_oxidase"/>
</dbReference>
<comment type="subcellular location">
    <subcellularLocation>
        <location evidence="12">Cytoplasm</location>
    </subcellularLocation>
</comment>
<evidence type="ECO:0000256" key="8">
    <source>
        <dbReference type="ARBA" id="ARBA00022630"/>
    </source>
</evidence>
<dbReference type="UniPathway" id="UPA00252"/>
<name>A0A7H0SLV7_9CORY</name>
<accession>A0A7H0SLV7</accession>
<dbReference type="RefSeq" id="WP_187974986.1">
    <property type="nucleotide sequence ID" value="NZ_CP046884.1"/>
</dbReference>
<evidence type="ECO:0000256" key="9">
    <source>
        <dbReference type="ARBA" id="ARBA00022827"/>
    </source>
</evidence>
<dbReference type="Gene3D" id="3.90.660.20">
    <property type="entry name" value="Protoporphyrinogen oxidase, mitochondrial, domain 2"/>
    <property type="match status" value="1"/>
</dbReference>
<comment type="function">
    <text evidence="3 12">Involved in coproporphyrin-dependent heme b biosynthesis. Catalyzes the oxidation of coproporphyrinogen III to coproporphyrin III.</text>
</comment>
<evidence type="ECO:0000256" key="6">
    <source>
        <dbReference type="ARBA" id="ARBA00012402"/>
    </source>
</evidence>
<sequence length="468" mass="49601">MRYAIIGAGLAGLTAAYELRCQDPSATIDVFEATERIGGKLLTVPFNSGPVDLGAEAFLARNTSAYQFFSEELGLTTVTPSGLPSSVYSQGTLQPLPHAGMMGIPATSEPIRDLISAESAHRIDHETEGSPIMWRRGQDMSVGRLVRQRYGDDVVDRLVSALLGGVYSCSADDLGIRATIPQLAEIFDDMCDADEPIFLSTAISRLLERRAQAAGSAQQAGTGQGSVFAAFPGGYADVYETLAEKSRAAIYVDAFLTGLRRSEGKYQLIGAGEGSYDRVVIATPAPTAALLLGSIAPEAAHLINTIKLAGSVVVGMKFDSDRGLPHNSGILVAADQPGIRAKAFTLSSRKWPHLAKRGGAVVRASFGRYRDEALVRAEEDNLVDYALDDLAQITGFDGRKAGLSEIYVQRWFGGIPVFDEHILATVAGVKTALQEVENLEVTGAWMAGVGVPAVVADARAAAVRLAQG</sequence>
<dbReference type="InterPro" id="IPR036188">
    <property type="entry name" value="FAD/NAD-bd_sf"/>
</dbReference>
<comment type="catalytic activity">
    <reaction evidence="1">
        <text>coproporphyrinogen III + 3 O2 = coproporphyrin III + 3 H2O2</text>
        <dbReference type="Rhea" id="RHEA:43436"/>
        <dbReference type="ChEBI" id="CHEBI:15379"/>
        <dbReference type="ChEBI" id="CHEBI:16240"/>
        <dbReference type="ChEBI" id="CHEBI:57309"/>
        <dbReference type="ChEBI" id="CHEBI:131725"/>
        <dbReference type="EC" id="1.3.3.15"/>
    </reaction>
    <physiologicalReaction direction="left-to-right" evidence="1">
        <dbReference type="Rhea" id="RHEA:43437"/>
    </physiologicalReaction>
</comment>
<dbReference type="EMBL" id="CP046884">
    <property type="protein sequence ID" value="QNQ89532.1"/>
    <property type="molecule type" value="Genomic_DNA"/>
</dbReference>
<evidence type="ECO:0000256" key="7">
    <source>
        <dbReference type="ARBA" id="ARBA00019046"/>
    </source>
</evidence>
<evidence type="ECO:0000256" key="11">
    <source>
        <dbReference type="ARBA" id="ARBA00023133"/>
    </source>
</evidence>
<keyword evidence="8 12" id="KW-0285">Flavoprotein</keyword>
<dbReference type="EC" id="1.3.3.15" evidence="6 12"/>
<protein>
    <recommendedName>
        <fullName evidence="7 12">Coproporphyrinogen III oxidase</fullName>
        <ecNumber evidence="6 12">1.3.3.15</ecNumber>
    </recommendedName>
</protein>
<dbReference type="Gene3D" id="1.10.3110.10">
    <property type="entry name" value="protoporphyrinogen ix oxidase, domain 3"/>
    <property type="match status" value="1"/>
</dbReference>
<feature type="domain" description="Amine oxidase" evidence="13">
    <location>
        <begin position="10"/>
        <end position="465"/>
    </location>
</feature>
<evidence type="ECO:0000256" key="3">
    <source>
        <dbReference type="ARBA" id="ARBA00002185"/>
    </source>
</evidence>
<keyword evidence="11 12" id="KW-0350">Heme biosynthesis</keyword>
<dbReference type="PANTHER" id="PTHR42923">
    <property type="entry name" value="PROTOPORPHYRINOGEN OXIDASE"/>
    <property type="match status" value="1"/>
</dbReference>
<evidence type="ECO:0000259" key="13">
    <source>
        <dbReference type="Pfam" id="PF01593"/>
    </source>
</evidence>
<dbReference type="SUPFAM" id="SSF54373">
    <property type="entry name" value="FAD-linked reductases, C-terminal domain"/>
    <property type="match status" value="1"/>
</dbReference>
<dbReference type="Pfam" id="PF01593">
    <property type="entry name" value="Amino_oxidase"/>
    <property type="match status" value="1"/>
</dbReference>
<gene>
    <name evidence="14" type="ORF">GP475_01945</name>
</gene>
<dbReference type="GO" id="GO:0005737">
    <property type="term" value="C:cytoplasm"/>
    <property type="evidence" value="ECO:0007669"/>
    <property type="project" value="UniProtKB-SubCell"/>
</dbReference>
<evidence type="ECO:0000256" key="4">
    <source>
        <dbReference type="ARBA" id="ARBA00004744"/>
    </source>
</evidence>
<dbReference type="SUPFAM" id="SSF51905">
    <property type="entry name" value="FAD/NAD(P)-binding domain"/>
    <property type="match status" value="1"/>
</dbReference>
<evidence type="ECO:0000256" key="10">
    <source>
        <dbReference type="ARBA" id="ARBA00023002"/>
    </source>
</evidence>
<evidence type="ECO:0000256" key="1">
    <source>
        <dbReference type="ARBA" id="ARBA00001755"/>
    </source>
</evidence>
<proteinExistence type="inferred from homology"/>
<dbReference type="GO" id="GO:0004729">
    <property type="term" value="F:oxygen-dependent protoporphyrinogen oxidase activity"/>
    <property type="evidence" value="ECO:0007669"/>
    <property type="project" value="UniProtKB-UniRule"/>
</dbReference>
<organism evidence="14 15">
    <name type="scientific">Corynebacterium poyangense</name>
    <dbReference type="NCBI Taxonomy" id="2684405"/>
    <lineage>
        <taxon>Bacteria</taxon>
        <taxon>Bacillati</taxon>
        <taxon>Actinomycetota</taxon>
        <taxon>Actinomycetes</taxon>
        <taxon>Mycobacteriales</taxon>
        <taxon>Corynebacteriaceae</taxon>
        <taxon>Corynebacterium</taxon>
    </lineage>
</organism>
<dbReference type="KEGG" id="cpoy:GP475_01945"/>
<keyword evidence="15" id="KW-1185">Reference proteome</keyword>
<evidence type="ECO:0000313" key="15">
    <source>
        <dbReference type="Proteomes" id="UP000516320"/>
    </source>
</evidence>
<comment type="pathway">
    <text evidence="4 12">Porphyrin-containing compound metabolism; protoheme biosynthesis.</text>
</comment>
<keyword evidence="10 12" id="KW-0560">Oxidoreductase</keyword>
<dbReference type="Proteomes" id="UP000516320">
    <property type="component" value="Chromosome"/>
</dbReference>
<evidence type="ECO:0000256" key="2">
    <source>
        <dbReference type="ARBA" id="ARBA00001974"/>
    </source>
</evidence>
<dbReference type="GO" id="GO:0006783">
    <property type="term" value="P:heme biosynthetic process"/>
    <property type="evidence" value="ECO:0007669"/>
    <property type="project" value="UniProtKB-UniRule"/>
</dbReference>